<name>A0ABW5RL79_9MICO</name>
<dbReference type="NCBIfam" id="NF038065">
    <property type="entry name" value="Pr6Pr"/>
    <property type="match status" value="1"/>
</dbReference>
<feature type="transmembrane region" description="Helical" evidence="1">
    <location>
        <begin position="64"/>
        <end position="80"/>
    </location>
</feature>
<organism evidence="2 3">
    <name type="scientific">Gulosibacter bifidus</name>
    <dbReference type="NCBI Taxonomy" id="272239"/>
    <lineage>
        <taxon>Bacteria</taxon>
        <taxon>Bacillati</taxon>
        <taxon>Actinomycetota</taxon>
        <taxon>Actinomycetes</taxon>
        <taxon>Micrococcales</taxon>
        <taxon>Microbacteriaceae</taxon>
        <taxon>Gulosibacter</taxon>
    </lineage>
</organism>
<gene>
    <name evidence="2" type="ORF">ACFSUQ_08460</name>
</gene>
<dbReference type="InterPro" id="IPR049713">
    <property type="entry name" value="Pr6Pr-like"/>
</dbReference>
<feature type="transmembrane region" description="Helical" evidence="1">
    <location>
        <begin position="191"/>
        <end position="216"/>
    </location>
</feature>
<feature type="transmembrane region" description="Helical" evidence="1">
    <location>
        <begin position="92"/>
        <end position="112"/>
    </location>
</feature>
<dbReference type="Proteomes" id="UP001597453">
    <property type="component" value="Unassembled WGS sequence"/>
</dbReference>
<protein>
    <submittedName>
        <fullName evidence="2">Pr6Pr family membrane protein</fullName>
    </submittedName>
</protein>
<comment type="caution">
    <text evidence="2">The sequence shown here is derived from an EMBL/GenBank/DDBJ whole genome shotgun (WGS) entry which is preliminary data.</text>
</comment>
<keyword evidence="1" id="KW-0472">Membrane</keyword>
<reference evidence="3" key="1">
    <citation type="journal article" date="2019" name="Int. J. Syst. Evol. Microbiol.">
        <title>The Global Catalogue of Microorganisms (GCM) 10K type strain sequencing project: providing services to taxonomists for standard genome sequencing and annotation.</title>
        <authorList>
            <consortium name="The Broad Institute Genomics Platform"/>
            <consortium name="The Broad Institute Genome Sequencing Center for Infectious Disease"/>
            <person name="Wu L."/>
            <person name="Ma J."/>
        </authorList>
    </citation>
    <scope>NUCLEOTIDE SEQUENCE [LARGE SCALE GENOMIC DNA]</scope>
    <source>
        <strain evidence="3">TISTR 1511</strain>
    </source>
</reference>
<feature type="transmembrane region" description="Helical" evidence="1">
    <location>
        <begin position="124"/>
        <end position="144"/>
    </location>
</feature>
<keyword evidence="1" id="KW-1133">Transmembrane helix</keyword>
<dbReference type="RefSeq" id="WP_066058670.1">
    <property type="nucleotide sequence ID" value="NZ_JBHUNF010000004.1"/>
</dbReference>
<feature type="transmembrane region" description="Helical" evidence="1">
    <location>
        <begin position="26"/>
        <end position="44"/>
    </location>
</feature>
<sequence length="226" mass="25020">MSSLPAVNRNRRTNEALHPDRTWVRIVRCLLGLGALAGVGWNIYRAANGMTESSVIESLSHFTNQANVVFGVVAVTGAFAKRSSLPRWWDDLRGAAAFYMVMTGLIYALLVAEPGELGRWDLDWANIMLHRVTPVAGLLGWLLITHTRKQGWGRPLAWLAFPLAYLAYTWIRGAAVNWYPYGFLDPTRDGGWSAVFATTSQVFVAFLAVAVIVHVLGNLRASLAHR</sequence>
<feature type="transmembrane region" description="Helical" evidence="1">
    <location>
        <begin position="156"/>
        <end position="179"/>
    </location>
</feature>
<evidence type="ECO:0000256" key="1">
    <source>
        <dbReference type="SAM" id="Phobius"/>
    </source>
</evidence>
<keyword evidence="1" id="KW-0812">Transmembrane</keyword>
<evidence type="ECO:0000313" key="3">
    <source>
        <dbReference type="Proteomes" id="UP001597453"/>
    </source>
</evidence>
<evidence type="ECO:0000313" key="2">
    <source>
        <dbReference type="EMBL" id="MFD2675321.1"/>
    </source>
</evidence>
<accession>A0ABW5RL79</accession>
<keyword evidence="3" id="KW-1185">Reference proteome</keyword>
<proteinExistence type="predicted"/>
<dbReference type="EMBL" id="JBHUNF010000004">
    <property type="protein sequence ID" value="MFD2675321.1"/>
    <property type="molecule type" value="Genomic_DNA"/>
</dbReference>